<name>A0A653XDK8_9FLAO</name>
<accession>A0A653XDK8</accession>
<dbReference type="InterPro" id="IPR036102">
    <property type="entry name" value="OsmC/Ohrsf"/>
</dbReference>
<protein>
    <submittedName>
        <fullName evidence="1">Putative redox protein</fullName>
    </submittedName>
</protein>
<gene>
    <name evidence="1" type="ORF">MARI151_60540</name>
</gene>
<evidence type="ECO:0000313" key="2">
    <source>
        <dbReference type="Proteomes" id="UP000430202"/>
    </source>
</evidence>
<dbReference type="Proteomes" id="UP000430202">
    <property type="component" value="Unassembled WGS sequence"/>
</dbReference>
<dbReference type="RefSeq" id="WP_159304123.1">
    <property type="nucleotide sequence ID" value="NZ_LR733271.1"/>
</dbReference>
<sequence length="135" mass="15377">MRKVTATIGKNPYKTTITNGTHQVIADEPIPHGKDLGPTPYDLLLNALGACICMTVKMYADRKNWDLEELKVELTQNRVYHEDCIECSSEEGYVHVIDKCITIRGNLNDKQRNRLLEIANKCPVHKTLSKEILIR</sequence>
<dbReference type="InterPro" id="IPR015946">
    <property type="entry name" value="KH_dom-like_a/b"/>
</dbReference>
<dbReference type="PANTHER" id="PTHR39624:SF2">
    <property type="entry name" value="OSMC-LIKE PROTEIN"/>
    <property type="match status" value="1"/>
</dbReference>
<proteinExistence type="predicted"/>
<dbReference type="Pfam" id="PF02566">
    <property type="entry name" value="OsmC"/>
    <property type="match status" value="1"/>
</dbReference>
<dbReference type="PANTHER" id="PTHR39624">
    <property type="entry name" value="PROTEIN INVOLVED IN RIMO-MEDIATED BETA-METHYLTHIOLATION OF RIBOSOMAL PROTEIN S12 YCAO"/>
    <property type="match status" value="1"/>
</dbReference>
<keyword evidence="2" id="KW-1185">Reference proteome</keyword>
<dbReference type="Gene3D" id="3.30.300.20">
    <property type="match status" value="1"/>
</dbReference>
<organism evidence="1 2">
    <name type="scientific">Maribacter litoralis</name>
    <dbReference type="NCBI Taxonomy" id="2059726"/>
    <lineage>
        <taxon>Bacteria</taxon>
        <taxon>Pseudomonadati</taxon>
        <taxon>Bacteroidota</taxon>
        <taxon>Flavobacteriia</taxon>
        <taxon>Flavobacteriales</taxon>
        <taxon>Flavobacteriaceae</taxon>
        <taxon>Maribacter</taxon>
    </lineage>
</organism>
<dbReference type="SUPFAM" id="SSF82784">
    <property type="entry name" value="OsmC-like"/>
    <property type="match status" value="1"/>
</dbReference>
<reference evidence="1 2" key="1">
    <citation type="submission" date="2019-10" db="EMBL/GenBank/DDBJ databases">
        <authorList>
            <person name="Karimi E."/>
        </authorList>
    </citation>
    <scope>NUCLEOTIDE SEQUENCE [LARGE SCALE GENOMIC DNA]</scope>
    <source>
        <strain evidence="1">Maribacter sp. 151</strain>
    </source>
</reference>
<dbReference type="AlphaFoldDB" id="A0A653XDK8"/>
<dbReference type="InterPro" id="IPR003718">
    <property type="entry name" value="OsmC/Ohr_fam"/>
</dbReference>
<evidence type="ECO:0000313" key="1">
    <source>
        <dbReference type="EMBL" id="VXC28147.1"/>
    </source>
</evidence>
<dbReference type="EMBL" id="CABWLR010000006">
    <property type="protein sequence ID" value="VXC28147.1"/>
    <property type="molecule type" value="Genomic_DNA"/>
</dbReference>